<dbReference type="InterPro" id="IPR029063">
    <property type="entry name" value="SAM-dependent_MTases_sf"/>
</dbReference>
<proteinExistence type="predicted"/>
<dbReference type="AlphaFoldDB" id="A0A383CVH2"/>
<evidence type="ECO:0000256" key="4">
    <source>
        <dbReference type="ARBA" id="ARBA00022691"/>
    </source>
</evidence>
<dbReference type="GO" id="GO:0044027">
    <property type="term" value="P:negative regulation of gene expression via chromosomal CpG island methylation"/>
    <property type="evidence" value="ECO:0007669"/>
    <property type="project" value="TreeGrafter"/>
</dbReference>
<dbReference type="PROSITE" id="PS00094">
    <property type="entry name" value="C5_MTASE_1"/>
    <property type="match status" value="1"/>
</dbReference>
<dbReference type="PROSITE" id="PS51679">
    <property type="entry name" value="SAM_MT_C5"/>
    <property type="match status" value="1"/>
</dbReference>
<dbReference type="InterPro" id="IPR018117">
    <property type="entry name" value="C5_DNA_meth_AS"/>
</dbReference>
<dbReference type="GO" id="GO:0003677">
    <property type="term" value="F:DNA binding"/>
    <property type="evidence" value="ECO:0007669"/>
    <property type="project" value="TreeGrafter"/>
</dbReference>
<dbReference type="EMBL" id="UINC01211645">
    <property type="protein sequence ID" value="SVE35628.1"/>
    <property type="molecule type" value="Genomic_DNA"/>
</dbReference>
<sequence>MPKVLSLFTGAGGLDIGFHQAGFEITDCVEIEGQFCETLRVNRKQLGKPRIHHKDIKDFVKERGLWPEPEDVDFIIGGPPCQPFSAGNRRVGGAPGTMDAVKGTLYESYATLVENLKPKGFLFENVKGILSANEGQDWLSIQTVFEKLGYTLFHRILDTAEYGVPQHRERVILIG</sequence>
<organism evidence="5">
    <name type="scientific">marine metagenome</name>
    <dbReference type="NCBI Taxonomy" id="408172"/>
    <lineage>
        <taxon>unclassified sequences</taxon>
        <taxon>metagenomes</taxon>
        <taxon>ecological metagenomes</taxon>
    </lineage>
</organism>
<dbReference type="SUPFAM" id="SSF53335">
    <property type="entry name" value="S-adenosyl-L-methionine-dependent methyltransferases"/>
    <property type="match status" value="1"/>
</dbReference>
<evidence type="ECO:0000256" key="1">
    <source>
        <dbReference type="ARBA" id="ARBA00011975"/>
    </source>
</evidence>
<dbReference type="Pfam" id="PF00145">
    <property type="entry name" value="DNA_methylase"/>
    <property type="match status" value="1"/>
</dbReference>
<evidence type="ECO:0000256" key="2">
    <source>
        <dbReference type="ARBA" id="ARBA00022603"/>
    </source>
</evidence>
<dbReference type="InterPro" id="IPR001525">
    <property type="entry name" value="C5_MeTfrase"/>
</dbReference>
<accession>A0A383CVH2</accession>
<dbReference type="GO" id="GO:0032259">
    <property type="term" value="P:methylation"/>
    <property type="evidence" value="ECO:0007669"/>
    <property type="project" value="UniProtKB-KW"/>
</dbReference>
<dbReference type="PRINTS" id="PR00105">
    <property type="entry name" value="C5METTRFRASE"/>
</dbReference>
<evidence type="ECO:0000256" key="3">
    <source>
        <dbReference type="ARBA" id="ARBA00022679"/>
    </source>
</evidence>
<reference evidence="5" key="1">
    <citation type="submission" date="2018-05" db="EMBL/GenBank/DDBJ databases">
        <authorList>
            <person name="Lanie J.A."/>
            <person name="Ng W.-L."/>
            <person name="Kazmierczak K.M."/>
            <person name="Andrzejewski T.M."/>
            <person name="Davidsen T.M."/>
            <person name="Wayne K.J."/>
            <person name="Tettelin H."/>
            <person name="Glass J.I."/>
            <person name="Rusch D."/>
            <person name="Podicherti R."/>
            <person name="Tsui H.-C.T."/>
            <person name="Winkler M.E."/>
        </authorList>
    </citation>
    <scope>NUCLEOTIDE SEQUENCE</scope>
</reference>
<dbReference type="NCBIfam" id="TIGR00675">
    <property type="entry name" value="dcm"/>
    <property type="match status" value="1"/>
</dbReference>
<dbReference type="InterPro" id="IPR050390">
    <property type="entry name" value="C5-Methyltransferase"/>
</dbReference>
<gene>
    <name evidence="5" type="ORF">METZ01_LOCUS488482</name>
</gene>
<dbReference type="PANTHER" id="PTHR10629">
    <property type="entry name" value="CYTOSINE-SPECIFIC METHYLTRANSFERASE"/>
    <property type="match status" value="1"/>
</dbReference>
<feature type="non-terminal residue" evidence="5">
    <location>
        <position position="175"/>
    </location>
</feature>
<evidence type="ECO:0000313" key="5">
    <source>
        <dbReference type="EMBL" id="SVE35628.1"/>
    </source>
</evidence>
<keyword evidence="3" id="KW-0808">Transferase</keyword>
<dbReference type="GO" id="GO:0003886">
    <property type="term" value="F:DNA (cytosine-5-)-methyltransferase activity"/>
    <property type="evidence" value="ECO:0007669"/>
    <property type="project" value="UniProtKB-EC"/>
</dbReference>
<dbReference type="Gene3D" id="3.40.50.150">
    <property type="entry name" value="Vaccinia Virus protein VP39"/>
    <property type="match status" value="1"/>
</dbReference>
<keyword evidence="2" id="KW-0489">Methyltransferase</keyword>
<dbReference type="EC" id="2.1.1.37" evidence="1"/>
<dbReference type="GO" id="GO:0005634">
    <property type="term" value="C:nucleus"/>
    <property type="evidence" value="ECO:0007669"/>
    <property type="project" value="TreeGrafter"/>
</dbReference>
<protein>
    <recommendedName>
        <fullName evidence="1">DNA (cytosine-5-)-methyltransferase</fullName>
        <ecNumber evidence="1">2.1.1.37</ecNumber>
    </recommendedName>
</protein>
<dbReference type="PANTHER" id="PTHR10629:SF52">
    <property type="entry name" value="DNA (CYTOSINE-5)-METHYLTRANSFERASE 1"/>
    <property type="match status" value="1"/>
</dbReference>
<keyword evidence="4" id="KW-0949">S-adenosyl-L-methionine</keyword>
<name>A0A383CVH2_9ZZZZ</name>